<evidence type="ECO:0000256" key="5">
    <source>
        <dbReference type="ARBA" id="ARBA00022989"/>
    </source>
</evidence>
<dbReference type="InterPro" id="IPR023408">
    <property type="entry name" value="MscS_beta-dom_sf"/>
</dbReference>
<dbReference type="SUPFAM" id="SSF82689">
    <property type="entry name" value="Mechanosensitive channel protein MscS (YggB), C-terminal domain"/>
    <property type="match status" value="1"/>
</dbReference>
<organism evidence="10 11">
    <name type="scientific">Chryseotalea sanaruensis</name>
    <dbReference type="NCBI Taxonomy" id="2482724"/>
    <lineage>
        <taxon>Bacteria</taxon>
        <taxon>Pseudomonadati</taxon>
        <taxon>Bacteroidota</taxon>
        <taxon>Cytophagia</taxon>
        <taxon>Cytophagales</taxon>
        <taxon>Chryseotaleaceae</taxon>
        <taxon>Chryseotalea</taxon>
    </lineage>
</organism>
<evidence type="ECO:0000256" key="4">
    <source>
        <dbReference type="ARBA" id="ARBA00022692"/>
    </source>
</evidence>
<keyword evidence="11" id="KW-1185">Reference proteome</keyword>
<feature type="transmembrane region" description="Helical" evidence="7">
    <location>
        <begin position="14"/>
        <end position="35"/>
    </location>
</feature>
<comment type="caution">
    <text evidence="10">The sequence shown here is derived from an EMBL/GenBank/DDBJ whole genome shotgun (WGS) entry which is preliminary data.</text>
</comment>
<dbReference type="InterPro" id="IPR011066">
    <property type="entry name" value="MscS_channel_C_sf"/>
</dbReference>
<dbReference type="InterPro" id="IPR045275">
    <property type="entry name" value="MscS_archaea/bacteria_type"/>
</dbReference>
<dbReference type="InterPro" id="IPR011014">
    <property type="entry name" value="MscS_channel_TM-2"/>
</dbReference>
<evidence type="ECO:0000256" key="1">
    <source>
        <dbReference type="ARBA" id="ARBA00004651"/>
    </source>
</evidence>
<dbReference type="Gene3D" id="1.10.287.1260">
    <property type="match status" value="1"/>
</dbReference>
<name>A0A401U922_9BACT</name>
<keyword evidence="5 7" id="KW-1133">Transmembrane helix</keyword>
<dbReference type="RefSeq" id="WP_246011875.1">
    <property type="nucleotide sequence ID" value="NZ_BHXQ01000003.1"/>
</dbReference>
<accession>A0A401U922</accession>
<dbReference type="Pfam" id="PF21082">
    <property type="entry name" value="MS_channel_3rd"/>
    <property type="match status" value="1"/>
</dbReference>
<feature type="transmembrane region" description="Helical" evidence="7">
    <location>
        <begin position="88"/>
        <end position="117"/>
    </location>
</feature>
<dbReference type="InterPro" id="IPR006685">
    <property type="entry name" value="MscS_channel_2nd"/>
</dbReference>
<dbReference type="SUPFAM" id="SSF82861">
    <property type="entry name" value="Mechanosensitive channel protein MscS (YggB), transmembrane region"/>
    <property type="match status" value="1"/>
</dbReference>
<dbReference type="GO" id="GO:0005886">
    <property type="term" value="C:plasma membrane"/>
    <property type="evidence" value="ECO:0007669"/>
    <property type="project" value="UniProtKB-SubCell"/>
</dbReference>
<dbReference type="PANTHER" id="PTHR30221:SF1">
    <property type="entry name" value="SMALL-CONDUCTANCE MECHANOSENSITIVE CHANNEL"/>
    <property type="match status" value="1"/>
</dbReference>
<evidence type="ECO:0000313" key="10">
    <source>
        <dbReference type="EMBL" id="GCC51386.1"/>
    </source>
</evidence>
<comment type="subcellular location">
    <subcellularLocation>
        <location evidence="1">Cell membrane</location>
        <topology evidence="1">Multi-pass membrane protein</topology>
    </subcellularLocation>
</comment>
<dbReference type="InterPro" id="IPR010920">
    <property type="entry name" value="LSM_dom_sf"/>
</dbReference>
<keyword evidence="6 7" id="KW-0472">Membrane</keyword>
<evidence type="ECO:0000313" key="11">
    <source>
        <dbReference type="Proteomes" id="UP000288227"/>
    </source>
</evidence>
<dbReference type="Proteomes" id="UP000288227">
    <property type="component" value="Unassembled WGS sequence"/>
</dbReference>
<dbReference type="InterPro" id="IPR049278">
    <property type="entry name" value="MS_channel_C"/>
</dbReference>
<evidence type="ECO:0000259" key="8">
    <source>
        <dbReference type="Pfam" id="PF00924"/>
    </source>
</evidence>
<dbReference type="PANTHER" id="PTHR30221">
    <property type="entry name" value="SMALL-CONDUCTANCE MECHANOSENSITIVE CHANNEL"/>
    <property type="match status" value="1"/>
</dbReference>
<dbReference type="Gene3D" id="2.30.30.60">
    <property type="match status" value="1"/>
</dbReference>
<keyword evidence="4 7" id="KW-0812">Transmembrane</keyword>
<proteinExistence type="inferred from homology"/>
<dbReference type="GO" id="GO:0008381">
    <property type="term" value="F:mechanosensitive monoatomic ion channel activity"/>
    <property type="evidence" value="ECO:0007669"/>
    <property type="project" value="InterPro"/>
</dbReference>
<sequence length="284" mass="31854">MMKFIDLDNRWEQLVLALVVLVFAFIVSLIIKFSINRFVRIASSKLRVDPTKYKFLKNAVDFLVYLIATIIIFKSIPELDAFGNGLLASAGIIAAIVGFASQSAFSNIVSGIFLVIFRPFSVGDRIKVGQLYTGDVEDITLRHTVIRDFENKRIIFPNTVISSEVIINSTTSDEKVCMFVEVGISYSSPIDKAMEIMRSEGENHPYFIDNRSEDDIAANVPSVTVRVIQLADSSVQLRASVWAKDPSTGFAMKCDLLKSIKERFESEGIEIPFPHRVVIMKNQE</sequence>
<evidence type="ECO:0000256" key="3">
    <source>
        <dbReference type="ARBA" id="ARBA00022475"/>
    </source>
</evidence>
<dbReference type="EMBL" id="BHXQ01000003">
    <property type="protein sequence ID" value="GCC51386.1"/>
    <property type="molecule type" value="Genomic_DNA"/>
</dbReference>
<feature type="domain" description="Mechanosensitive ion channel MscS" evidence="8">
    <location>
        <begin position="104"/>
        <end position="170"/>
    </location>
</feature>
<gene>
    <name evidence="10" type="ORF">SanaruYs_16110</name>
</gene>
<evidence type="ECO:0000259" key="9">
    <source>
        <dbReference type="Pfam" id="PF21082"/>
    </source>
</evidence>
<feature type="domain" description="Mechanosensitive ion channel MscS C-terminal" evidence="9">
    <location>
        <begin position="181"/>
        <end position="271"/>
    </location>
</feature>
<dbReference type="SUPFAM" id="SSF50182">
    <property type="entry name" value="Sm-like ribonucleoproteins"/>
    <property type="match status" value="1"/>
</dbReference>
<reference evidence="10 11" key="1">
    <citation type="submission" date="2018-11" db="EMBL/GenBank/DDBJ databases">
        <title>Chryseotalea sanarue gen. nov., sp., nov., a member of the family Cytophagaceae, isolated from a brackish lake in Hamamatsu Japan.</title>
        <authorList>
            <person name="Maejima Y."/>
            <person name="Iino T."/>
            <person name="Muraguchi Y."/>
            <person name="Fukuda K."/>
            <person name="Ohkuma M."/>
            <person name="Moriuchi R."/>
            <person name="Dohra H."/>
            <person name="Kimbara K."/>
            <person name="Shintani M."/>
        </authorList>
    </citation>
    <scope>NUCLEOTIDE SEQUENCE [LARGE SCALE GENOMIC DNA]</scope>
    <source>
        <strain evidence="10 11">Ys</strain>
    </source>
</reference>
<dbReference type="Pfam" id="PF00924">
    <property type="entry name" value="MS_channel_2nd"/>
    <property type="match status" value="1"/>
</dbReference>
<dbReference type="AlphaFoldDB" id="A0A401U922"/>
<comment type="similarity">
    <text evidence="2">Belongs to the MscS (TC 1.A.23) family.</text>
</comment>
<protein>
    <submittedName>
        <fullName evidence="10">Mechanosensitive ion channel family protein</fullName>
    </submittedName>
</protein>
<evidence type="ECO:0000256" key="7">
    <source>
        <dbReference type="SAM" id="Phobius"/>
    </source>
</evidence>
<keyword evidence="3" id="KW-1003">Cell membrane</keyword>
<evidence type="ECO:0000256" key="2">
    <source>
        <dbReference type="ARBA" id="ARBA00008017"/>
    </source>
</evidence>
<feature type="transmembrane region" description="Helical" evidence="7">
    <location>
        <begin position="55"/>
        <end position="76"/>
    </location>
</feature>
<evidence type="ECO:0000256" key="6">
    <source>
        <dbReference type="ARBA" id="ARBA00023136"/>
    </source>
</evidence>
<dbReference type="Gene3D" id="3.30.70.100">
    <property type="match status" value="1"/>
</dbReference>